<keyword evidence="2" id="KW-1185">Reference proteome</keyword>
<dbReference type="EMBL" id="JACGCM010000426">
    <property type="protein sequence ID" value="KAF6172581.1"/>
    <property type="molecule type" value="Genomic_DNA"/>
</dbReference>
<organism evidence="1 2">
    <name type="scientific">Kingdonia uniflora</name>
    <dbReference type="NCBI Taxonomy" id="39325"/>
    <lineage>
        <taxon>Eukaryota</taxon>
        <taxon>Viridiplantae</taxon>
        <taxon>Streptophyta</taxon>
        <taxon>Embryophyta</taxon>
        <taxon>Tracheophyta</taxon>
        <taxon>Spermatophyta</taxon>
        <taxon>Magnoliopsida</taxon>
        <taxon>Ranunculales</taxon>
        <taxon>Circaeasteraceae</taxon>
        <taxon>Kingdonia</taxon>
    </lineage>
</organism>
<proteinExistence type="predicted"/>
<comment type="caution">
    <text evidence="1">The sequence shown here is derived from an EMBL/GenBank/DDBJ whole genome shotgun (WGS) entry which is preliminary data.</text>
</comment>
<dbReference type="Proteomes" id="UP000541444">
    <property type="component" value="Unassembled WGS sequence"/>
</dbReference>
<accession>A0A7J7NZH4</accession>
<dbReference type="AlphaFoldDB" id="A0A7J7NZH4"/>
<evidence type="ECO:0000313" key="2">
    <source>
        <dbReference type="Proteomes" id="UP000541444"/>
    </source>
</evidence>
<gene>
    <name evidence="1" type="ORF">GIB67_017134</name>
</gene>
<protein>
    <submittedName>
        <fullName evidence="1">Uncharacterized protein</fullName>
    </submittedName>
</protein>
<reference evidence="1 2" key="1">
    <citation type="journal article" date="2020" name="IScience">
        <title>Genome Sequencing of the Endangered Kingdonia uniflora (Circaeasteraceae, Ranunculales) Reveals Potential Mechanisms of Evolutionary Specialization.</title>
        <authorList>
            <person name="Sun Y."/>
            <person name="Deng T."/>
            <person name="Zhang A."/>
            <person name="Moore M.J."/>
            <person name="Landis J.B."/>
            <person name="Lin N."/>
            <person name="Zhang H."/>
            <person name="Zhang X."/>
            <person name="Huang J."/>
            <person name="Zhang X."/>
            <person name="Sun H."/>
            <person name="Wang H."/>
        </authorList>
    </citation>
    <scope>NUCLEOTIDE SEQUENCE [LARGE SCALE GENOMIC DNA]</scope>
    <source>
        <strain evidence="1">TB1705</strain>
        <tissue evidence="1">Leaf</tissue>
    </source>
</reference>
<sequence>MNGVQLYTIVHFSGDIVHPKISSIVTYVGGRTKLTSLRAHSSYEDFDTLHEETSKICCEDCKLYNFQLRPGCACAISLSQDFTVMINMHKTNRGTSFHIWIVNDLRVPSQNFISDFCYSGKGLSTTKDMVEGYPERKGRGLDPCRFGPFVDDENDYFKTIRTDVPPSNEPSIPQSNVHLSNEPVLTNVPQSNETFETIPTNVPFSNEPLFLNQLYDLICHRYTLIWYLASMIYSEMSYTYRKEAEKSQARLTPWATDYWRAKNGTCHFRWWQTIGIPYEHRVHTLGLANVKPTTRAFEYYSNNTYKAVYEPIWIPIRGIKQWKILKTDPRVRAPILTVERSSSHAKEEKGKNAGLVTKLRLCSRCRKTGHNRRS</sequence>
<evidence type="ECO:0000313" key="1">
    <source>
        <dbReference type="EMBL" id="KAF6172581.1"/>
    </source>
</evidence>
<name>A0A7J7NZH4_9MAGN</name>